<evidence type="ECO:0000256" key="7">
    <source>
        <dbReference type="ARBA" id="ARBA00023065"/>
    </source>
</evidence>
<dbReference type="SUPFAM" id="SSF50331">
    <property type="entry name" value="MOP-like"/>
    <property type="match status" value="1"/>
</dbReference>
<dbReference type="InterPro" id="IPR017871">
    <property type="entry name" value="ABC_transporter-like_CS"/>
</dbReference>
<dbReference type="Gene3D" id="3.40.50.300">
    <property type="entry name" value="P-loop containing nucleotide triphosphate hydrolases"/>
    <property type="match status" value="1"/>
</dbReference>
<keyword evidence="4" id="KW-0547">Nucleotide-binding</keyword>
<evidence type="ECO:0000256" key="1">
    <source>
        <dbReference type="ARBA" id="ARBA00022448"/>
    </source>
</evidence>
<keyword evidence="3" id="KW-0410">Iron transport</keyword>
<evidence type="ECO:0000259" key="9">
    <source>
        <dbReference type="PROSITE" id="PS50893"/>
    </source>
</evidence>
<dbReference type="InterPro" id="IPR015853">
    <property type="entry name" value="ABC_transpr_FbpC"/>
</dbReference>
<proteinExistence type="predicted"/>
<dbReference type="Pfam" id="PF00005">
    <property type="entry name" value="ABC_tran"/>
    <property type="match status" value="1"/>
</dbReference>
<keyword evidence="5 10" id="KW-0067">ATP-binding</keyword>
<dbReference type="InterPro" id="IPR003593">
    <property type="entry name" value="AAA+_ATPase"/>
</dbReference>
<evidence type="ECO:0000256" key="4">
    <source>
        <dbReference type="ARBA" id="ARBA00022741"/>
    </source>
</evidence>
<evidence type="ECO:0000256" key="6">
    <source>
        <dbReference type="ARBA" id="ARBA00023004"/>
    </source>
</evidence>
<dbReference type="PANTHER" id="PTHR42781:SF4">
    <property type="entry name" value="SPERMIDINE_PUTRESCINE IMPORT ATP-BINDING PROTEIN POTA"/>
    <property type="match status" value="1"/>
</dbReference>
<keyword evidence="7" id="KW-0406">Ion transport</keyword>
<sequence length="343" mass="36233">MSTPLLSVRGAQRALAGNPVLRGADLDLTSGRVTALLGPSGSGKSTLLRAIAGLERLDAGEIRSGDALWSARGQHLAPELRRVGVVFQDFALFPHLTAAENVAFGLRGIPKPERRERAITQLERAELAHRADAYPHELSGGEQQRVALARALVFRPDIVLLDEPFSGLDRRLRAQLRTETVAALRAAGLAALLVTHDAEEAMEAADDIALMADGVIVQTGTPEEVYLKPASLLAARLLGDVQTWSGKVESGLVQTPLGPASAAELSEGHAATVLIRPEGVDRVAGGIPASVLSKRLHGGRARLLVQAGGEGSWTVETPLANSAEPGQTIELGLNPMFTRVFPD</sequence>
<dbReference type="InterPro" id="IPR027417">
    <property type="entry name" value="P-loop_NTPase"/>
</dbReference>
<evidence type="ECO:0000256" key="5">
    <source>
        <dbReference type="ARBA" id="ARBA00022840"/>
    </source>
</evidence>
<dbReference type="InterPro" id="IPR003439">
    <property type="entry name" value="ABC_transporter-like_ATP-bd"/>
</dbReference>
<keyword evidence="1" id="KW-0813">Transport</keyword>
<dbReference type="CDD" id="cd03259">
    <property type="entry name" value="ABC_Carb_Solutes_like"/>
    <property type="match status" value="1"/>
</dbReference>
<reference evidence="10 11" key="1">
    <citation type="submission" date="2024-01" db="EMBL/GenBank/DDBJ databases">
        <title>Hyphobacterium bacterium isolated from marine sediment.</title>
        <authorList>
            <person name="Zhao S."/>
        </authorList>
    </citation>
    <scope>NUCLEOTIDE SEQUENCE [LARGE SCALE GENOMIC DNA]</scope>
    <source>
        <strain evidence="10 11">Y60-23</strain>
    </source>
</reference>
<comment type="caution">
    <text evidence="10">The sequence shown here is derived from an EMBL/GenBank/DDBJ whole genome shotgun (WGS) entry which is preliminary data.</text>
</comment>
<evidence type="ECO:0000313" key="10">
    <source>
        <dbReference type="EMBL" id="MEE2567290.1"/>
    </source>
</evidence>
<evidence type="ECO:0000256" key="2">
    <source>
        <dbReference type="ARBA" id="ARBA00022475"/>
    </source>
</evidence>
<keyword evidence="2" id="KW-1003">Cell membrane</keyword>
<protein>
    <submittedName>
        <fullName evidence="10">ABC transporter ATP-binding protein</fullName>
    </submittedName>
</protein>
<dbReference type="InterPro" id="IPR008995">
    <property type="entry name" value="Mo/tungstate-bd_C_term_dom"/>
</dbReference>
<dbReference type="PROSITE" id="PS00211">
    <property type="entry name" value="ABC_TRANSPORTER_1"/>
    <property type="match status" value="1"/>
</dbReference>
<dbReference type="EMBL" id="JAZDRO010000005">
    <property type="protein sequence ID" value="MEE2567290.1"/>
    <property type="molecule type" value="Genomic_DNA"/>
</dbReference>
<accession>A0ABU7M0J1</accession>
<evidence type="ECO:0000256" key="3">
    <source>
        <dbReference type="ARBA" id="ARBA00022496"/>
    </source>
</evidence>
<keyword evidence="6" id="KW-0408">Iron</keyword>
<feature type="domain" description="ABC transporter" evidence="9">
    <location>
        <begin position="6"/>
        <end position="238"/>
    </location>
</feature>
<keyword evidence="8" id="KW-0472">Membrane</keyword>
<keyword evidence="11" id="KW-1185">Reference proteome</keyword>
<dbReference type="GO" id="GO:0005524">
    <property type="term" value="F:ATP binding"/>
    <property type="evidence" value="ECO:0007669"/>
    <property type="project" value="UniProtKB-KW"/>
</dbReference>
<evidence type="ECO:0000256" key="8">
    <source>
        <dbReference type="ARBA" id="ARBA00023136"/>
    </source>
</evidence>
<organism evidence="10 11">
    <name type="scientific">Hyphobacterium marinum</name>
    <dbReference type="NCBI Taxonomy" id="3116574"/>
    <lineage>
        <taxon>Bacteria</taxon>
        <taxon>Pseudomonadati</taxon>
        <taxon>Pseudomonadota</taxon>
        <taxon>Alphaproteobacteria</taxon>
        <taxon>Maricaulales</taxon>
        <taxon>Maricaulaceae</taxon>
        <taxon>Hyphobacterium</taxon>
    </lineage>
</organism>
<dbReference type="SMART" id="SM00382">
    <property type="entry name" value="AAA"/>
    <property type="match status" value="1"/>
</dbReference>
<name>A0ABU7M0J1_9PROT</name>
<dbReference type="Proteomes" id="UP001310692">
    <property type="component" value="Unassembled WGS sequence"/>
</dbReference>
<dbReference type="SUPFAM" id="SSF52540">
    <property type="entry name" value="P-loop containing nucleoside triphosphate hydrolases"/>
    <property type="match status" value="1"/>
</dbReference>
<dbReference type="PROSITE" id="PS50893">
    <property type="entry name" value="ABC_TRANSPORTER_2"/>
    <property type="match status" value="1"/>
</dbReference>
<evidence type="ECO:0000313" key="11">
    <source>
        <dbReference type="Proteomes" id="UP001310692"/>
    </source>
</evidence>
<gene>
    <name evidence="10" type="ORF">V0U35_11440</name>
</gene>
<dbReference type="InterPro" id="IPR050093">
    <property type="entry name" value="ABC_SmlMolc_Importer"/>
</dbReference>
<dbReference type="RefSeq" id="WP_330196852.1">
    <property type="nucleotide sequence ID" value="NZ_JAZDRO010000005.1"/>
</dbReference>
<dbReference type="PANTHER" id="PTHR42781">
    <property type="entry name" value="SPERMIDINE/PUTRESCINE IMPORT ATP-BINDING PROTEIN POTA"/>
    <property type="match status" value="1"/>
</dbReference>